<dbReference type="AlphaFoldDB" id="A0A075GY08"/>
<dbReference type="EMBL" id="KF900841">
    <property type="protein sequence ID" value="AIF08786.1"/>
    <property type="molecule type" value="Genomic_DNA"/>
</dbReference>
<name>A0A075GY08_9ARCH</name>
<sequence length="235" mass="26920">MNPLVKVKDAFQNHLLPEKEYALIVKRFPIILSGINRLEKASGVNFPVAYVEPSVILTSSNPGSFEYGILFARTIPIIAKNTFQIVIQISGPLVAYGLKGTVHAILAHEFLHYLELMRKISKMELLSDEISSNLFENVYADNERLFEPRAVFNDKTLLLHITKKFPSGFRDYKLEDKTIKFWIEKNLPTTKIALDTNITKLPTDLISKIQLNPDLKSKIENFELKGSKLRKKRLY</sequence>
<organism evidence="1">
    <name type="scientific">uncultured marine thaumarchaeote KM3_32_D07</name>
    <dbReference type="NCBI Taxonomy" id="1456123"/>
    <lineage>
        <taxon>Archaea</taxon>
        <taxon>Nitrososphaerota</taxon>
        <taxon>environmental samples</taxon>
    </lineage>
</organism>
<proteinExistence type="predicted"/>
<evidence type="ECO:0000313" key="1">
    <source>
        <dbReference type="EMBL" id="AIF08786.1"/>
    </source>
</evidence>
<reference evidence="1" key="1">
    <citation type="journal article" date="2014" name="Genome Biol. Evol.">
        <title>Pangenome evidence for extensive interdomain horizontal transfer affecting lineage core and shell genes in uncultured planktonic thaumarchaeota and euryarchaeota.</title>
        <authorList>
            <person name="Deschamps P."/>
            <person name="Zivanovic Y."/>
            <person name="Moreira D."/>
            <person name="Rodriguez-Valera F."/>
            <person name="Lopez-Garcia P."/>
        </authorList>
    </citation>
    <scope>NUCLEOTIDE SEQUENCE</scope>
</reference>
<accession>A0A075GY08</accession>
<protein>
    <submittedName>
        <fullName evidence="1">Uncharacterized protein</fullName>
    </submittedName>
</protein>